<proteinExistence type="predicted"/>
<protein>
    <submittedName>
        <fullName evidence="1">Uncharacterized protein</fullName>
    </submittedName>
</protein>
<dbReference type="Proteomes" id="UP000030745">
    <property type="component" value="Unassembled WGS sequence"/>
</dbReference>
<dbReference type="RefSeq" id="XP_012202114.1">
    <property type="nucleotide sequence ID" value="XM_012346724.1"/>
</dbReference>
<reference evidence="1 2" key="1">
    <citation type="journal article" date="2013" name="PLoS Genet.">
        <title>Distinctive expansion of potential virulence genes in the genome of the oomycete fish pathogen Saprolegnia parasitica.</title>
        <authorList>
            <person name="Jiang R.H."/>
            <person name="de Bruijn I."/>
            <person name="Haas B.J."/>
            <person name="Belmonte R."/>
            <person name="Lobach L."/>
            <person name="Christie J."/>
            <person name="van den Ackerveken G."/>
            <person name="Bottin A."/>
            <person name="Bulone V."/>
            <person name="Diaz-Moreno S.M."/>
            <person name="Dumas B."/>
            <person name="Fan L."/>
            <person name="Gaulin E."/>
            <person name="Govers F."/>
            <person name="Grenville-Briggs L.J."/>
            <person name="Horner N.R."/>
            <person name="Levin J.Z."/>
            <person name="Mammella M."/>
            <person name="Meijer H.J."/>
            <person name="Morris P."/>
            <person name="Nusbaum C."/>
            <person name="Oome S."/>
            <person name="Phillips A.J."/>
            <person name="van Rooyen D."/>
            <person name="Rzeszutek E."/>
            <person name="Saraiva M."/>
            <person name="Secombes C.J."/>
            <person name="Seidl M.F."/>
            <person name="Snel B."/>
            <person name="Stassen J.H."/>
            <person name="Sykes S."/>
            <person name="Tripathy S."/>
            <person name="van den Berg H."/>
            <person name="Vega-Arreguin J.C."/>
            <person name="Wawra S."/>
            <person name="Young S.K."/>
            <person name="Zeng Q."/>
            <person name="Dieguez-Uribeondo J."/>
            <person name="Russ C."/>
            <person name="Tyler B.M."/>
            <person name="van West P."/>
        </authorList>
    </citation>
    <scope>NUCLEOTIDE SEQUENCE [LARGE SCALE GENOMIC DNA]</scope>
    <source>
        <strain evidence="1 2">CBS 223.65</strain>
    </source>
</reference>
<dbReference type="GeneID" id="24141555"/>
<accession>A0A067C944</accession>
<evidence type="ECO:0000313" key="1">
    <source>
        <dbReference type="EMBL" id="KDO27274.1"/>
    </source>
</evidence>
<evidence type="ECO:0000313" key="2">
    <source>
        <dbReference type="Proteomes" id="UP000030745"/>
    </source>
</evidence>
<dbReference type="VEuPathDB" id="FungiDB:SPRG_20409"/>
<keyword evidence="2" id="KW-1185">Reference proteome</keyword>
<sequence length="129" mass="14665">MDGRHRKGGCEEADRIFSTRIGIARQDDDDDEEPTFFFPWTWRVFRSWARLRCAATSHELRTMYELVDGDSRQHNGAPASRPPHAVFAIPTSRRFGAGVHILCTLASARVATHVESKVHHQNQSSVTYD</sequence>
<dbReference type="KEGG" id="spar:SPRG_20409"/>
<gene>
    <name evidence="1" type="ORF">SPRG_20409</name>
</gene>
<dbReference type="EMBL" id="KK583218">
    <property type="protein sequence ID" value="KDO27274.1"/>
    <property type="molecule type" value="Genomic_DNA"/>
</dbReference>
<name>A0A067C944_SAPPC</name>
<dbReference type="AlphaFoldDB" id="A0A067C944"/>
<organism evidence="1 2">
    <name type="scientific">Saprolegnia parasitica (strain CBS 223.65)</name>
    <dbReference type="NCBI Taxonomy" id="695850"/>
    <lineage>
        <taxon>Eukaryota</taxon>
        <taxon>Sar</taxon>
        <taxon>Stramenopiles</taxon>
        <taxon>Oomycota</taxon>
        <taxon>Saprolegniomycetes</taxon>
        <taxon>Saprolegniales</taxon>
        <taxon>Saprolegniaceae</taxon>
        <taxon>Saprolegnia</taxon>
    </lineage>
</organism>